<proteinExistence type="predicted"/>
<feature type="compositionally biased region" description="Pro residues" evidence="1">
    <location>
        <begin position="114"/>
        <end position="137"/>
    </location>
</feature>
<organism evidence="2 3">
    <name type="scientific">Suillus plorans</name>
    <dbReference type="NCBI Taxonomy" id="116603"/>
    <lineage>
        <taxon>Eukaryota</taxon>
        <taxon>Fungi</taxon>
        <taxon>Dikarya</taxon>
        <taxon>Basidiomycota</taxon>
        <taxon>Agaricomycotina</taxon>
        <taxon>Agaricomycetes</taxon>
        <taxon>Agaricomycetidae</taxon>
        <taxon>Boletales</taxon>
        <taxon>Suillineae</taxon>
        <taxon>Suillaceae</taxon>
        <taxon>Suillus</taxon>
    </lineage>
</organism>
<dbReference type="OrthoDB" id="3220614at2759"/>
<dbReference type="RefSeq" id="XP_041161319.1">
    <property type="nucleotide sequence ID" value="XM_041306438.1"/>
</dbReference>
<accession>A0A9P7AS63</accession>
<protein>
    <submittedName>
        <fullName evidence="2">Uncharacterized protein</fullName>
    </submittedName>
</protein>
<feature type="compositionally biased region" description="Basic and acidic residues" evidence="1">
    <location>
        <begin position="71"/>
        <end position="84"/>
    </location>
</feature>
<keyword evidence="3" id="KW-1185">Reference proteome</keyword>
<evidence type="ECO:0000256" key="1">
    <source>
        <dbReference type="SAM" id="MobiDB-lite"/>
    </source>
</evidence>
<feature type="region of interest" description="Disordered" evidence="1">
    <location>
        <begin position="71"/>
        <end position="208"/>
    </location>
</feature>
<reference evidence="2" key="1">
    <citation type="journal article" date="2020" name="New Phytol.">
        <title>Comparative genomics reveals dynamic genome evolution in host specialist ectomycorrhizal fungi.</title>
        <authorList>
            <person name="Lofgren L.A."/>
            <person name="Nguyen N.H."/>
            <person name="Vilgalys R."/>
            <person name="Ruytinx J."/>
            <person name="Liao H.L."/>
            <person name="Branco S."/>
            <person name="Kuo A."/>
            <person name="LaButti K."/>
            <person name="Lipzen A."/>
            <person name="Andreopoulos W."/>
            <person name="Pangilinan J."/>
            <person name="Riley R."/>
            <person name="Hundley H."/>
            <person name="Na H."/>
            <person name="Barry K."/>
            <person name="Grigoriev I.V."/>
            <person name="Stajich J.E."/>
            <person name="Kennedy P.G."/>
        </authorList>
    </citation>
    <scope>NUCLEOTIDE SEQUENCE</scope>
    <source>
        <strain evidence="2">S12</strain>
    </source>
</reference>
<dbReference type="GeneID" id="64600202"/>
<feature type="compositionally biased region" description="Polar residues" evidence="1">
    <location>
        <begin position="197"/>
        <end position="208"/>
    </location>
</feature>
<dbReference type="EMBL" id="JABBWE010000022">
    <property type="protein sequence ID" value="KAG1795446.1"/>
    <property type="molecule type" value="Genomic_DNA"/>
</dbReference>
<dbReference type="Proteomes" id="UP000719766">
    <property type="component" value="Unassembled WGS sequence"/>
</dbReference>
<dbReference type="Pfam" id="PF20414">
    <property type="entry name" value="DUF6698"/>
    <property type="match status" value="1"/>
</dbReference>
<dbReference type="InterPro" id="IPR046521">
    <property type="entry name" value="DUF6698"/>
</dbReference>
<evidence type="ECO:0000313" key="2">
    <source>
        <dbReference type="EMBL" id="KAG1795446.1"/>
    </source>
</evidence>
<evidence type="ECO:0000313" key="3">
    <source>
        <dbReference type="Proteomes" id="UP000719766"/>
    </source>
</evidence>
<dbReference type="AlphaFoldDB" id="A0A9P7AS63"/>
<name>A0A9P7AS63_9AGAM</name>
<comment type="caution">
    <text evidence="2">The sequence shown here is derived from an EMBL/GenBank/DDBJ whole genome shotgun (WGS) entry which is preliminary data.</text>
</comment>
<sequence length="208" mass="22877">MSMVKVAHITYGCLQVHFGISAKNTWSEIDGAFNYREFYNNIIELIEDSPDPDWKEDLLKAWNVKLFKNEEGHDNSSTRDDDKISGSCKGGDNDLARVHAQMTAHHTAKAISTPPTPAPLCEPTSPPPRKPASPPPHEPTRTRTPPKPKPAVPARAELHVPSDLTEAESCKDFEPMQIATKHKAKKAGGHSTKCKSPAQTPAQQSSRK</sequence>
<gene>
    <name evidence="2" type="ORF">HD556DRAFT_1442302</name>
</gene>